<evidence type="ECO:0000256" key="1">
    <source>
        <dbReference type="SAM" id="MobiDB-lite"/>
    </source>
</evidence>
<evidence type="ECO:0000313" key="3">
    <source>
        <dbReference type="Proteomes" id="UP001501442"/>
    </source>
</evidence>
<name>A0ABP8UAR4_9ACTN</name>
<protein>
    <submittedName>
        <fullName evidence="2">Uncharacterized protein</fullName>
    </submittedName>
</protein>
<comment type="caution">
    <text evidence="2">The sequence shown here is derived from an EMBL/GenBank/DDBJ whole genome shotgun (WGS) entry which is preliminary data.</text>
</comment>
<evidence type="ECO:0000313" key="2">
    <source>
        <dbReference type="EMBL" id="GAA4626548.1"/>
    </source>
</evidence>
<gene>
    <name evidence="2" type="ORF">GCM10023196_035230</name>
</gene>
<organism evidence="2 3">
    <name type="scientific">Actinoallomurus vinaceus</name>
    <dbReference type="NCBI Taxonomy" id="1080074"/>
    <lineage>
        <taxon>Bacteria</taxon>
        <taxon>Bacillati</taxon>
        <taxon>Actinomycetota</taxon>
        <taxon>Actinomycetes</taxon>
        <taxon>Streptosporangiales</taxon>
        <taxon>Thermomonosporaceae</taxon>
        <taxon>Actinoallomurus</taxon>
    </lineage>
</organism>
<reference evidence="3" key="1">
    <citation type="journal article" date="2019" name="Int. J. Syst. Evol. Microbiol.">
        <title>The Global Catalogue of Microorganisms (GCM) 10K type strain sequencing project: providing services to taxonomists for standard genome sequencing and annotation.</title>
        <authorList>
            <consortium name="The Broad Institute Genomics Platform"/>
            <consortium name="The Broad Institute Genome Sequencing Center for Infectious Disease"/>
            <person name="Wu L."/>
            <person name="Ma J."/>
        </authorList>
    </citation>
    <scope>NUCLEOTIDE SEQUENCE [LARGE SCALE GENOMIC DNA]</scope>
    <source>
        <strain evidence="3">JCM 17939</strain>
    </source>
</reference>
<proteinExistence type="predicted"/>
<feature type="region of interest" description="Disordered" evidence="1">
    <location>
        <begin position="1"/>
        <end position="55"/>
    </location>
</feature>
<dbReference type="EMBL" id="BAABHK010000004">
    <property type="protein sequence ID" value="GAA4626548.1"/>
    <property type="molecule type" value="Genomic_DNA"/>
</dbReference>
<accession>A0ABP8UAR4</accession>
<dbReference type="Proteomes" id="UP001501442">
    <property type="component" value="Unassembled WGS sequence"/>
</dbReference>
<sequence>MRGDVGLQLPSIRYVPTSDASGSGSARGPTPPHISASEGYRLSAADVTGGRFADR</sequence>
<keyword evidence="3" id="KW-1185">Reference proteome</keyword>